<dbReference type="Gene3D" id="3.30.360.10">
    <property type="entry name" value="Dihydrodipicolinate Reductase, domain 2"/>
    <property type="match status" value="1"/>
</dbReference>
<organism evidence="3 4">
    <name type="scientific">Deinococcus terrestris</name>
    <dbReference type="NCBI Taxonomy" id="2651870"/>
    <lineage>
        <taxon>Bacteria</taxon>
        <taxon>Thermotogati</taxon>
        <taxon>Deinococcota</taxon>
        <taxon>Deinococci</taxon>
        <taxon>Deinococcales</taxon>
        <taxon>Deinococcaceae</taxon>
        <taxon>Deinococcus</taxon>
    </lineage>
</organism>
<protein>
    <submittedName>
        <fullName evidence="3">Gfo/Idh/MocA family oxidoreductase</fullName>
    </submittedName>
</protein>
<feature type="domain" description="Gfo/Idh/MocA-like oxidoreductase C-terminal" evidence="2">
    <location>
        <begin position="140"/>
        <end position="397"/>
    </location>
</feature>
<proteinExistence type="predicted"/>
<evidence type="ECO:0000259" key="1">
    <source>
        <dbReference type="Pfam" id="PF01408"/>
    </source>
</evidence>
<keyword evidence="4" id="KW-1185">Reference proteome</keyword>
<dbReference type="RefSeq" id="WP_152868911.1">
    <property type="nucleotide sequence ID" value="NZ_WBSL01000001.1"/>
</dbReference>
<evidence type="ECO:0000313" key="3">
    <source>
        <dbReference type="EMBL" id="MPY65741.1"/>
    </source>
</evidence>
<gene>
    <name evidence="3" type="ORF">F8S09_03390</name>
</gene>
<dbReference type="InterPro" id="IPR051450">
    <property type="entry name" value="Gfo/Idh/MocA_Oxidoreductases"/>
</dbReference>
<dbReference type="Pfam" id="PF02894">
    <property type="entry name" value="GFO_IDH_MocA_C"/>
    <property type="match status" value="1"/>
</dbReference>
<evidence type="ECO:0000259" key="2">
    <source>
        <dbReference type="Pfam" id="PF02894"/>
    </source>
</evidence>
<dbReference type="SUPFAM" id="SSF55347">
    <property type="entry name" value="Glyceraldehyde-3-phosphate dehydrogenase-like, C-terminal domain"/>
    <property type="match status" value="1"/>
</dbReference>
<evidence type="ECO:0000313" key="4">
    <source>
        <dbReference type="Proteomes" id="UP000484842"/>
    </source>
</evidence>
<dbReference type="EMBL" id="WBSL01000001">
    <property type="protein sequence ID" value="MPY65741.1"/>
    <property type="molecule type" value="Genomic_DNA"/>
</dbReference>
<dbReference type="InterPro" id="IPR004104">
    <property type="entry name" value="Gfo/Idh/MocA-like_OxRdtase_C"/>
</dbReference>
<dbReference type="PANTHER" id="PTHR43377">
    <property type="entry name" value="BILIVERDIN REDUCTASE A"/>
    <property type="match status" value="1"/>
</dbReference>
<dbReference type="SUPFAM" id="SSF51735">
    <property type="entry name" value="NAD(P)-binding Rossmann-fold domains"/>
    <property type="match status" value="1"/>
</dbReference>
<dbReference type="AlphaFoldDB" id="A0A7X1TQS4"/>
<dbReference type="Pfam" id="PF01408">
    <property type="entry name" value="GFO_IDH_MocA"/>
    <property type="match status" value="1"/>
</dbReference>
<dbReference type="InterPro" id="IPR000683">
    <property type="entry name" value="Gfo/Idh/MocA-like_OxRdtase_N"/>
</dbReference>
<dbReference type="InterPro" id="IPR036291">
    <property type="entry name" value="NAD(P)-bd_dom_sf"/>
</dbReference>
<name>A0A7X1TQS4_9DEIO</name>
<dbReference type="PANTHER" id="PTHR43377:SF2">
    <property type="entry name" value="BINDING ROSSMANN FOLD OXIDOREDUCTASE, PUTATIVE (AFU_ORTHOLOGUE AFUA_4G00560)-RELATED"/>
    <property type="match status" value="1"/>
</dbReference>
<dbReference type="GO" id="GO:0000166">
    <property type="term" value="F:nucleotide binding"/>
    <property type="evidence" value="ECO:0007669"/>
    <property type="project" value="InterPro"/>
</dbReference>
<dbReference type="Proteomes" id="UP000484842">
    <property type="component" value="Unassembled WGS sequence"/>
</dbReference>
<feature type="domain" description="Gfo/Idh/MocA-like oxidoreductase N-terminal" evidence="1">
    <location>
        <begin position="4"/>
        <end position="124"/>
    </location>
</feature>
<comment type="caution">
    <text evidence="3">The sequence shown here is derived from an EMBL/GenBank/DDBJ whole genome shotgun (WGS) entry which is preliminary data.</text>
</comment>
<sequence length="401" mass="42682">MTVTVAVLGCGNRGADVYARHLAAQGARVTHLVDPRPARLAEVAARHGLGPEVCFPDPEAFFVPGRVADAVVIATPDDAHVEPCLRALALGYDVLLEKPICLDEADLDRLLAAEAASQGRVTVCHVLRATPFFQAVAAGLAAGRLGRLVGITHAENVAWWHYAHSYVRGNWAQSPPAAPFLLAKSSHDLDLLRAWAGSPPVRVSSEGGLHHFRPEEAPPGAADRCVRCPVMDCPYDARVIYPPRDPHTWPVTVLTAGGVSLADALEQGPYGRCVYSGANNQPDHQSVTVTFAAGVVATLTVSAFTHNNTRTLRLLGTHGELRGQMERGELEWHDFRTGAVTSQVVDTSGTHGGGDVGLVAGWLAFLRGEAGVPTPLSESLDSHRMAFAAERARERGTVEGV</sequence>
<reference evidence="3 4" key="1">
    <citation type="submission" date="2019-10" db="EMBL/GenBank/DDBJ databases">
        <title>Deinococcus sp. isolated from soil.</title>
        <authorList>
            <person name="Li Y."/>
            <person name="Wang J."/>
        </authorList>
    </citation>
    <scope>NUCLEOTIDE SEQUENCE [LARGE SCALE GENOMIC DNA]</scope>
    <source>
        <strain evidence="3 4">SDU3-2</strain>
    </source>
</reference>
<dbReference type="Gene3D" id="3.40.50.720">
    <property type="entry name" value="NAD(P)-binding Rossmann-like Domain"/>
    <property type="match status" value="1"/>
</dbReference>
<accession>A0A7X1TQS4</accession>